<dbReference type="AlphaFoldDB" id="A0A3B0VUK5"/>
<accession>A0A3B0VUK5</accession>
<keyword evidence="1" id="KW-0472">Membrane</keyword>
<feature type="transmembrane region" description="Helical" evidence="1">
    <location>
        <begin position="6"/>
        <end position="25"/>
    </location>
</feature>
<keyword evidence="1" id="KW-0812">Transmembrane</keyword>
<dbReference type="EMBL" id="UOEU01000947">
    <property type="protein sequence ID" value="VAW42742.1"/>
    <property type="molecule type" value="Genomic_DNA"/>
</dbReference>
<evidence type="ECO:0000313" key="2">
    <source>
        <dbReference type="EMBL" id="VAW42742.1"/>
    </source>
</evidence>
<keyword evidence="1" id="KW-1133">Transmembrane helix</keyword>
<organism evidence="2">
    <name type="scientific">hydrothermal vent metagenome</name>
    <dbReference type="NCBI Taxonomy" id="652676"/>
    <lineage>
        <taxon>unclassified sequences</taxon>
        <taxon>metagenomes</taxon>
        <taxon>ecological metagenomes</taxon>
    </lineage>
</organism>
<sequence length="210" mass="24048">MTILQILIVGLFLIVVVIAGFTAVSNWRTHQEWRREATQRGWRYTTVRWKQFAKPSYRIAGTTANGIVWELHRSMHKGQLRFSWQTNDAHLPYGTLAMFPMGSKQLAPVKTEGPLYNNLEPLKQKAMPAKPPTWPDKYLIFASHNQLAAHLLLESVANVLNQYPDWPQNGSLEKLTWNPNRLFIVCLYKNEWTALDKLVALGTALVQPSP</sequence>
<reference evidence="2" key="1">
    <citation type="submission" date="2018-06" db="EMBL/GenBank/DDBJ databases">
        <authorList>
            <person name="Zhirakovskaya E."/>
        </authorList>
    </citation>
    <scope>NUCLEOTIDE SEQUENCE</scope>
</reference>
<protein>
    <submittedName>
        <fullName evidence="2">Uncharacterized protein</fullName>
    </submittedName>
</protein>
<proteinExistence type="predicted"/>
<name>A0A3B0VUK5_9ZZZZ</name>
<evidence type="ECO:0000256" key="1">
    <source>
        <dbReference type="SAM" id="Phobius"/>
    </source>
</evidence>
<gene>
    <name evidence="2" type="ORF">MNBD_CHLOROFLEXI01-3216</name>
</gene>